<organism evidence="2 3">
    <name type="scientific">Deinococcus roseus</name>
    <dbReference type="NCBI Taxonomy" id="392414"/>
    <lineage>
        <taxon>Bacteria</taxon>
        <taxon>Thermotogati</taxon>
        <taxon>Deinococcota</taxon>
        <taxon>Deinococci</taxon>
        <taxon>Deinococcales</taxon>
        <taxon>Deinococcaceae</taxon>
        <taxon>Deinococcus</taxon>
    </lineage>
</organism>
<evidence type="ECO:0000313" key="3">
    <source>
        <dbReference type="Proteomes" id="UP000632222"/>
    </source>
</evidence>
<evidence type="ECO:0000256" key="1">
    <source>
        <dbReference type="SAM" id="SignalP"/>
    </source>
</evidence>
<dbReference type="RefSeq" id="WP_188999952.1">
    <property type="nucleotide sequence ID" value="NZ_BMOD01000002.1"/>
</dbReference>
<protein>
    <recommendedName>
        <fullName evidence="4">Lipoprotein</fullName>
    </recommendedName>
</protein>
<evidence type="ECO:0000313" key="2">
    <source>
        <dbReference type="EMBL" id="GGJ23427.1"/>
    </source>
</evidence>
<evidence type="ECO:0008006" key="4">
    <source>
        <dbReference type="Google" id="ProtNLM"/>
    </source>
</evidence>
<name>A0ABQ2CVF9_9DEIO</name>
<dbReference type="PROSITE" id="PS51257">
    <property type="entry name" value="PROKAR_LIPOPROTEIN"/>
    <property type="match status" value="1"/>
</dbReference>
<feature type="signal peptide" evidence="1">
    <location>
        <begin position="1"/>
        <end position="18"/>
    </location>
</feature>
<gene>
    <name evidence="2" type="ORF">GCM10008938_06980</name>
</gene>
<accession>A0ABQ2CVF9</accession>
<comment type="caution">
    <text evidence="2">The sequence shown here is derived from an EMBL/GenBank/DDBJ whole genome shotgun (WGS) entry which is preliminary data.</text>
</comment>
<proteinExistence type="predicted"/>
<sequence length="245" mass="25960">MMRLKFLGLLMLGITACAPKVTQSDPAPTAPATVNPAWFEGQWNTPNVQLNLTRGEDNVIGTLVRSDLQCAANLKVLTQQPDQIIARQDLLYGGGNCAADQLLVLRRTAGAVSINFGVGQEDVVLSAVKVQGASLLKGGIYSAVAVQRSPAASYALQMVLTETAQGILASVVYPEQGCSSRLVFAGMEGNKARFTEKVSHGTCLDGGTIRLDVQPGTGNLHYQWSKNDVPATVEAFMRPGTLSGK</sequence>
<reference evidence="3" key="1">
    <citation type="journal article" date="2019" name="Int. J. Syst. Evol. Microbiol.">
        <title>The Global Catalogue of Microorganisms (GCM) 10K type strain sequencing project: providing services to taxonomists for standard genome sequencing and annotation.</title>
        <authorList>
            <consortium name="The Broad Institute Genomics Platform"/>
            <consortium name="The Broad Institute Genome Sequencing Center for Infectious Disease"/>
            <person name="Wu L."/>
            <person name="Ma J."/>
        </authorList>
    </citation>
    <scope>NUCLEOTIDE SEQUENCE [LARGE SCALE GENOMIC DNA]</scope>
    <source>
        <strain evidence="3">JCM 14370</strain>
    </source>
</reference>
<keyword evidence="1" id="KW-0732">Signal</keyword>
<keyword evidence="3" id="KW-1185">Reference proteome</keyword>
<dbReference type="EMBL" id="BMOD01000002">
    <property type="protein sequence ID" value="GGJ23427.1"/>
    <property type="molecule type" value="Genomic_DNA"/>
</dbReference>
<dbReference type="Proteomes" id="UP000632222">
    <property type="component" value="Unassembled WGS sequence"/>
</dbReference>
<feature type="chain" id="PRO_5045708597" description="Lipoprotein" evidence="1">
    <location>
        <begin position="19"/>
        <end position="245"/>
    </location>
</feature>